<dbReference type="EMBL" id="UINC01183579">
    <property type="protein sequence ID" value="SVD94399.1"/>
    <property type="molecule type" value="Genomic_DNA"/>
</dbReference>
<organism evidence="2">
    <name type="scientific">marine metagenome</name>
    <dbReference type="NCBI Taxonomy" id="408172"/>
    <lineage>
        <taxon>unclassified sequences</taxon>
        <taxon>metagenomes</taxon>
        <taxon>ecological metagenomes</taxon>
    </lineage>
</organism>
<accession>A0A382ZGS3</accession>
<dbReference type="Pfam" id="PF20815">
    <property type="entry name" value="GIY_YIG_2"/>
    <property type="match status" value="1"/>
</dbReference>
<gene>
    <name evidence="2" type="ORF">METZ01_LOCUS447253</name>
</gene>
<reference evidence="2" key="1">
    <citation type="submission" date="2018-05" db="EMBL/GenBank/DDBJ databases">
        <authorList>
            <person name="Lanie J.A."/>
            <person name="Ng W.-L."/>
            <person name="Kazmierczak K.M."/>
            <person name="Andrzejewski T.M."/>
            <person name="Davidsen T.M."/>
            <person name="Wayne K.J."/>
            <person name="Tettelin H."/>
            <person name="Glass J.I."/>
            <person name="Rusch D."/>
            <person name="Podicherti R."/>
            <person name="Tsui H.-C.T."/>
            <person name="Winkler M.E."/>
        </authorList>
    </citation>
    <scope>NUCLEOTIDE SEQUENCE</scope>
</reference>
<sequence>NNVPLDKCISKDSLTLLYVGISPNKVSKPNSKQDIKKRIKTHYQGNAEGSTLRKTLGILLSGKSQFPLRRVGSGNRKTFTHFGEQWLDNWMERNAFVCWQTHPQPEKLEEEMIKTLSLPLNIKGNDDHIFASELNRLRKEATRTARELPTFIEDKGQSRRKKS</sequence>
<evidence type="ECO:0000313" key="2">
    <source>
        <dbReference type="EMBL" id="SVD94399.1"/>
    </source>
</evidence>
<feature type="non-terminal residue" evidence="2">
    <location>
        <position position="1"/>
    </location>
</feature>
<feature type="domain" description="GIY-YIG catalytic" evidence="1">
    <location>
        <begin position="4"/>
        <end position="140"/>
    </location>
</feature>
<dbReference type="InterPro" id="IPR049311">
    <property type="entry name" value="GIY_YIG_cat"/>
</dbReference>
<name>A0A382ZGS3_9ZZZZ</name>
<proteinExistence type="predicted"/>
<evidence type="ECO:0000259" key="1">
    <source>
        <dbReference type="Pfam" id="PF20815"/>
    </source>
</evidence>
<dbReference type="AlphaFoldDB" id="A0A382ZGS3"/>
<protein>
    <recommendedName>
        <fullName evidence="1">GIY-YIG catalytic domain-containing protein</fullName>
    </recommendedName>
</protein>